<evidence type="ECO:0000313" key="2">
    <source>
        <dbReference type="Proteomes" id="UP000831787"/>
    </source>
</evidence>
<dbReference type="InterPro" id="IPR025855">
    <property type="entry name" value="Replic_Relax"/>
</dbReference>
<keyword evidence="2" id="KW-1185">Reference proteome</keyword>
<accession>A0ABY4EH17</accession>
<reference evidence="1 2" key="1">
    <citation type="submission" date="2022-04" db="EMBL/GenBank/DDBJ databases">
        <title>Halobacillus sp. isolated from saltern.</title>
        <authorList>
            <person name="Won M."/>
            <person name="Lee C.-M."/>
            <person name="Woen H.-Y."/>
            <person name="Kwon S.-W."/>
        </authorList>
    </citation>
    <scope>NUCLEOTIDE SEQUENCE [LARGE SCALE GENOMIC DNA]</scope>
    <source>
        <strain evidence="1 2">SSBR10-3</strain>
    </source>
</reference>
<sequence length="432" mass="50989">MSENEIKRNLFILGQNGSGVKLANFELEMLAFLAKQKILTSRQLHLYYSHYHNLSSSSFRGKLWRWNNKDVIETKNITAKQRWGNEYNIVRIGKKGVKILIEEGYLSPQWENINIRQFFSIKNYDHYIATQEVVLQTLLHSKGIFLDRKNIISLPTDKYSHIIENRKMRILPDWILQKDKNFLMIELDTGNEPTSTLLEKVKKYIEVAQGMSNKNITVLITLLDDSMPTQRIYNNNGVKRLANMKKVFLYLRNLHMPNFKLYVSFLKDAAEIGYYALYGNIPIHELELDAARYALHEIHPLFEYTFKEVANSDIYFNKVPKEFYADVIYELINKKNNSFETVLFVFIERNNIQILDRIKYLSDAIQNQRFKRKVSKIVGFCIRESDRDEIVGAKIPHLLLGDFDTWVRDLNLPPKFFKTRTPYSLEEVEFEE</sequence>
<protein>
    <submittedName>
        <fullName evidence="1">Replication-relaxation family protein</fullName>
    </submittedName>
</protein>
<dbReference type="Proteomes" id="UP000831787">
    <property type="component" value="Chromosome"/>
</dbReference>
<name>A0ABY4EH17_9BACI</name>
<dbReference type="Pfam" id="PF13814">
    <property type="entry name" value="Replic_Relax"/>
    <property type="match status" value="1"/>
</dbReference>
<organism evidence="1 2">
    <name type="scientific">Halobacillus salinarum</name>
    <dbReference type="NCBI Taxonomy" id="2932257"/>
    <lineage>
        <taxon>Bacteria</taxon>
        <taxon>Bacillati</taxon>
        <taxon>Bacillota</taxon>
        <taxon>Bacilli</taxon>
        <taxon>Bacillales</taxon>
        <taxon>Bacillaceae</taxon>
        <taxon>Halobacillus</taxon>
    </lineage>
</organism>
<dbReference type="RefSeq" id="WP_244709184.1">
    <property type="nucleotide sequence ID" value="NZ_CP095073.1"/>
</dbReference>
<evidence type="ECO:0000313" key="1">
    <source>
        <dbReference type="EMBL" id="UOQ43761.1"/>
    </source>
</evidence>
<gene>
    <name evidence="1" type="ORF">MUN89_18035</name>
</gene>
<proteinExistence type="predicted"/>
<dbReference type="EMBL" id="CP095073">
    <property type="protein sequence ID" value="UOQ43761.1"/>
    <property type="molecule type" value="Genomic_DNA"/>
</dbReference>